<sequence>MYAEGKISSGFGAQILGCNRLEFYRLMSEHGFAAIDYSEEEL</sequence>
<accession>A0AAU8JMA3</accession>
<dbReference type="EMBL" id="CP159837">
    <property type="protein sequence ID" value="XCM39913.1"/>
    <property type="molecule type" value="Genomic_DNA"/>
</dbReference>
<dbReference type="InterPro" id="IPR005368">
    <property type="entry name" value="UPF0175"/>
</dbReference>
<evidence type="ECO:0000313" key="1">
    <source>
        <dbReference type="EMBL" id="XCM39913.1"/>
    </source>
</evidence>
<protein>
    <submittedName>
        <fullName evidence="1">UPF0175 family protein</fullName>
    </submittedName>
</protein>
<dbReference type="AlphaFoldDB" id="A0AAU8JMA3"/>
<dbReference type="RefSeq" id="WP_242049838.1">
    <property type="nucleotide sequence ID" value="NZ_CP159837.1"/>
</dbReference>
<proteinExistence type="predicted"/>
<reference evidence="1" key="1">
    <citation type="submission" date="2024-07" db="EMBL/GenBank/DDBJ databases">
        <authorList>
            <person name="Kim Y.J."/>
            <person name="Jeong J.Y."/>
        </authorList>
    </citation>
    <scope>NUCLEOTIDE SEQUENCE</scope>
    <source>
        <strain evidence="1">GIHE-MW2</strain>
    </source>
</reference>
<dbReference type="Pfam" id="PF03683">
    <property type="entry name" value="UPF0175"/>
    <property type="match status" value="1"/>
</dbReference>
<organism evidence="1">
    <name type="scientific">Planktothricoides raciborskii GIHE-MW2</name>
    <dbReference type="NCBI Taxonomy" id="2792601"/>
    <lineage>
        <taxon>Bacteria</taxon>
        <taxon>Bacillati</taxon>
        <taxon>Cyanobacteriota</taxon>
        <taxon>Cyanophyceae</taxon>
        <taxon>Oscillatoriophycideae</taxon>
        <taxon>Oscillatoriales</taxon>
        <taxon>Oscillatoriaceae</taxon>
        <taxon>Planktothricoides</taxon>
    </lineage>
</organism>
<gene>
    <name evidence="1" type="ORF">ABWT76_002878</name>
</gene>
<name>A0AAU8JMA3_9CYAN</name>